<evidence type="ECO:0000256" key="11">
    <source>
        <dbReference type="ARBA" id="ARBA00023273"/>
    </source>
</evidence>
<keyword evidence="6 14" id="KW-0493">Microtubule</keyword>
<dbReference type="GO" id="GO:0005929">
    <property type="term" value="C:cilium"/>
    <property type="evidence" value="ECO:0007669"/>
    <property type="project" value="UniProtKB-SubCell"/>
</dbReference>
<accession>A0A068YFM1</accession>
<dbReference type="GO" id="GO:0007017">
    <property type="term" value="P:microtubule-based process"/>
    <property type="evidence" value="ECO:0007669"/>
    <property type="project" value="InterPro"/>
</dbReference>
<reference evidence="16" key="1">
    <citation type="journal article" date="2013" name="Nature">
        <title>The genomes of four tapeworm species reveal adaptations to parasitism.</title>
        <authorList>
            <person name="Tsai I.J."/>
            <person name="Zarowiecki M."/>
            <person name="Holroyd N."/>
            <person name="Garciarrubio A."/>
            <person name="Sanchez-Flores A."/>
            <person name="Brooks K.L."/>
            <person name="Tracey A."/>
            <person name="Bobes R.J."/>
            <person name="Fragoso G."/>
            <person name="Sciutto E."/>
            <person name="Aslett M."/>
            <person name="Beasley H."/>
            <person name="Bennett H.M."/>
            <person name="Cai J."/>
            <person name="Camicia F."/>
            <person name="Clark R."/>
            <person name="Cucher M."/>
            <person name="De Silva N."/>
            <person name="Day T.A."/>
            <person name="Deplazes P."/>
            <person name="Estrada K."/>
            <person name="Fernandez C."/>
            <person name="Holland P.W."/>
            <person name="Hou J."/>
            <person name="Hu S."/>
            <person name="Huckvale T."/>
            <person name="Hung S.S."/>
            <person name="Kamenetzky L."/>
            <person name="Keane J.A."/>
            <person name="Kiss F."/>
            <person name="Koziol U."/>
            <person name="Lambert O."/>
            <person name="Liu K."/>
            <person name="Luo X."/>
            <person name="Luo Y."/>
            <person name="Macchiaroli N."/>
            <person name="Nichol S."/>
            <person name="Paps J."/>
            <person name="Parkinson J."/>
            <person name="Pouchkina-Stantcheva N."/>
            <person name="Riddiford N."/>
            <person name="Rosenzvit M."/>
            <person name="Salinas G."/>
            <person name="Wasmuth J.D."/>
            <person name="Zamanian M."/>
            <person name="Zheng Y."/>
            <person name="Cai X."/>
            <person name="Soberon X."/>
            <person name="Olson P.D."/>
            <person name="Laclette J.P."/>
            <person name="Brehm K."/>
            <person name="Berriman M."/>
            <person name="Garciarrubio A."/>
            <person name="Bobes R.J."/>
            <person name="Fragoso G."/>
            <person name="Sanchez-Flores A."/>
            <person name="Estrada K."/>
            <person name="Cevallos M.A."/>
            <person name="Morett E."/>
            <person name="Gonzalez V."/>
            <person name="Portillo T."/>
            <person name="Ochoa-Leyva A."/>
            <person name="Jose M.V."/>
            <person name="Sciutto E."/>
            <person name="Landa A."/>
            <person name="Jimenez L."/>
            <person name="Valdes V."/>
            <person name="Carrero J.C."/>
            <person name="Larralde C."/>
            <person name="Morales-Montor J."/>
            <person name="Limon-Lason J."/>
            <person name="Soberon X."/>
            <person name="Laclette J.P."/>
        </authorList>
    </citation>
    <scope>NUCLEOTIDE SEQUENCE [LARGE SCALE GENOMIC DNA]</scope>
</reference>
<dbReference type="CDD" id="cd02189">
    <property type="entry name" value="delta_zeta_tubulin-like"/>
    <property type="match status" value="1"/>
</dbReference>
<evidence type="ECO:0000256" key="4">
    <source>
        <dbReference type="ARBA" id="ARBA00009636"/>
    </source>
</evidence>
<dbReference type="SUPFAM" id="SSF52490">
    <property type="entry name" value="Tubulin nucleotide-binding domain-like"/>
    <property type="match status" value="1"/>
</dbReference>
<keyword evidence="7 14" id="KW-0547">Nucleotide-binding</keyword>
<evidence type="ECO:0000313" key="17">
    <source>
        <dbReference type="Proteomes" id="UP000017246"/>
    </source>
</evidence>
<protein>
    <recommendedName>
        <fullName evidence="5">Tubulin delta chain</fullName>
    </recommendedName>
    <alternativeName>
        <fullName evidence="12">Delta-tubulin</fullName>
    </alternativeName>
</protein>
<dbReference type="GO" id="GO:0005525">
    <property type="term" value="F:GTP binding"/>
    <property type="evidence" value="ECO:0007669"/>
    <property type="project" value="UniProtKB-UniRule"/>
</dbReference>
<evidence type="ECO:0000256" key="12">
    <source>
        <dbReference type="ARBA" id="ARBA00030594"/>
    </source>
</evidence>
<dbReference type="eggNOG" id="KOG1374">
    <property type="taxonomic scope" value="Eukaryota"/>
</dbReference>
<name>A0A068YFM1_ECHMU</name>
<evidence type="ECO:0000256" key="8">
    <source>
        <dbReference type="ARBA" id="ARBA00022794"/>
    </source>
</evidence>
<dbReference type="Proteomes" id="UP000017246">
    <property type="component" value="Unassembled WGS sequence"/>
</dbReference>
<dbReference type="AlphaFoldDB" id="A0A068YFM1"/>
<dbReference type="InterPro" id="IPR017975">
    <property type="entry name" value="Tubulin_CS"/>
</dbReference>
<evidence type="ECO:0000259" key="15">
    <source>
        <dbReference type="SMART" id="SM00864"/>
    </source>
</evidence>
<keyword evidence="17" id="KW-1185">Reference proteome</keyword>
<evidence type="ECO:0000256" key="6">
    <source>
        <dbReference type="ARBA" id="ARBA00022701"/>
    </source>
</evidence>
<dbReference type="PRINTS" id="PR01161">
    <property type="entry name" value="TUBULIN"/>
</dbReference>
<keyword evidence="11" id="KW-0966">Cell projection</keyword>
<evidence type="ECO:0000256" key="2">
    <source>
        <dbReference type="ARBA" id="ARBA00004123"/>
    </source>
</evidence>
<evidence type="ECO:0000256" key="14">
    <source>
        <dbReference type="RuleBase" id="RU000352"/>
    </source>
</evidence>
<dbReference type="Pfam" id="PF00091">
    <property type="entry name" value="Tubulin"/>
    <property type="match status" value="1"/>
</dbReference>
<dbReference type="PANTHER" id="PTHR11588">
    <property type="entry name" value="TUBULIN"/>
    <property type="match status" value="1"/>
</dbReference>
<sequence length="484" mass="53215">MSIVSLLIGQCGNQVGLEFFKTIYNDNYDGCNGQAICWNDEFANESMETFFNVKGEGVKPEARCVQVDMEEKVIRQINAETSGLSAWRYPQNSFFAQRGSGNNWALGYLLNGPSCVEVVDDILAAELEKCDSVDGLITTMSLAGGTGSGVGTYLLRHIGDMCPKVPVLAQLVLPYRRGEVATQAYNAVLSLGHLLCASPGEAPCGLLLHENDLLHRACANRLIHHHRHQTHRFVGPLDQVPLVELNRLMAHLLGGVLQPYIGPSRGYTLCHRRLSHLLFDLAGPADYRLYRLHCLPYHPSSEARHFATETWPQLLRHARQLLLTGACLEDKMNWCVSLDNLCGHRRQPLLACTGVARGTGAGEVLWSELTAGLDVDGVMRPWQVNASLPMGVCTRAFNGHLRGVFLATNGGGLVAKDDCTDGGASTDVCAPLRLVRSRAWRLFTSSAYLHQYSQFGMEDPRASLLDAFAVVEQTIYLYSQLTTS</sequence>
<dbReference type="GO" id="GO:0030030">
    <property type="term" value="P:cell projection organization"/>
    <property type="evidence" value="ECO:0007669"/>
    <property type="project" value="UniProtKB-KW"/>
</dbReference>
<evidence type="ECO:0000256" key="1">
    <source>
        <dbReference type="ARBA" id="ARBA00004114"/>
    </source>
</evidence>
<dbReference type="Gene3D" id="3.40.50.1440">
    <property type="entry name" value="Tubulin/FtsZ, GTPase domain"/>
    <property type="match status" value="1"/>
</dbReference>
<dbReference type="STRING" id="6211.A0A068YFM1"/>
<dbReference type="InterPro" id="IPR003008">
    <property type="entry name" value="Tubulin_FtsZ_GTPase"/>
</dbReference>
<comment type="function">
    <text evidence="13">Acts as a positive regulator of hedgehog signaling and regulates ciliary function.</text>
</comment>
<reference evidence="16" key="2">
    <citation type="submission" date="2015-11" db="EMBL/GenBank/DDBJ databases">
        <authorList>
            <person name="Zhang Y."/>
            <person name="Guo Z."/>
        </authorList>
    </citation>
    <scope>NUCLEOTIDE SEQUENCE</scope>
</reference>
<dbReference type="InterPro" id="IPR036525">
    <property type="entry name" value="Tubulin/FtsZ_GTPase_sf"/>
</dbReference>
<dbReference type="GO" id="GO:0005874">
    <property type="term" value="C:microtubule"/>
    <property type="evidence" value="ECO:0007669"/>
    <property type="project" value="UniProtKB-KW"/>
</dbReference>
<dbReference type="OrthoDB" id="10250004at2759"/>
<dbReference type="InterPro" id="IPR000217">
    <property type="entry name" value="Tubulin"/>
</dbReference>
<evidence type="ECO:0000256" key="9">
    <source>
        <dbReference type="ARBA" id="ARBA00023134"/>
    </source>
</evidence>
<feature type="domain" description="Tubulin/FtsZ GTPase" evidence="15">
    <location>
        <begin position="47"/>
        <end position="264"/>
    </location>
</feature>
<dbReference type="EMBL" id="LN902841">
    <property type="protein sequence ID" value="CDS41148.1"/>
    <property type="molecule type" value="Genomic_DNA"/>
</dbReference>
<comment type="similarity">
    <text evidence="4 14">Belongs to the tubulin family.</text>
</comment>
<gene>
    <name evidence="16" type="ORF">EmuJ_000877100</name>
</gene>
<dbReference type="PROSITE" id="PS00227">
    <property type="entry name" value="TUBULIN"/>
    <property type="match status" value="1"/>
</dbReference>
<keyword evidence="8" id="KW-0970">Cilium biogenesis/degradation</keyword>
<dbReference type="GO" id="GO:0005814">
    <property type="term" value="C:centriole"/>
    <property type="evidence" value="ECO:0007669"/>
    <property type="project" value="UniProtKB-SubCell"/>
</dbReference>
<keyword evidence="10" id="KW-0539">Nucleus</keyword>
<evidence type="ECO:0000256" key="13">
    <source>
        <dbReference type="ARBA" id="ARBA00046149"/>
    </source>
</evidence>
<dbReference type="OMA" id="ACHPEYK"/>
<dbReference type="SMART" id="SM00864">
    <property type="entry name" value="Tubulin"/>
    <property type="match status" value="1"/>
</dbReference>
<dbReference type="GO" id="GO:0005634">
    <property type="term" value="C:nucleus"/>
    <property type="evidence" value="ECO:0007669"/>
    <property type="project" value="UniProtKB-SubCell"/>
</dbReference>
<evidence type="ECO:0000256" key="10">
    <source>
        <dbReference type="ARBA" id="ARBA00023242"/>
    </source>
</evidence>
<organism evidence="16 17">
    <name type="scientific">Echinococcus multilocularis</name>
    <name type="common">Fox tapeworm</name>
    <dbReference type="NCBI Taxonomy" id="6211"/>
    <lineage>
        <taxon>Eukaryota</taxon>
        <taxon>Metazoa</taxon>
        <taxon>Spiralia</taxon>
        <taxon>Lophotrochozoa</taxon>
        <taxon>Platyhelminthes</taxon>
        <taxon>Cestoda</taxon>
        <taxon>Eucestoda</taxon>
        <taxon>Cyclophyllidea</taxon>
        <taxon>Taeniidae</taxon>
        <taxon>Echinococcus</taxon>
    </lineage>
</organism>
<keyword evidence="9 14" id="KW-0342">GTP-binding</keyword>
<evidence type="ECO:0000313" key="16">
    <source>
        <dbReference type="EMBL" id="CDS41148.1"/>
    </source>
</evidence>
<evidence type="ECO:0000256" key="3">
    <source>
        <dbReference type="ARBA" id="ARBA00004138"/>
    </source>
</evidence>
<evidence type="ECO:0000256" key="5">
    <source>
        <dbReference type="ARBA" id="ARBA00014184"/>
    </source>
</evidence>
<comment type="subcellular location">
    <subcellularLocation>
        <location evidence="3">Cell projection</location>
        <location evidence="3">Cilium</location>
    </subcellularLocation>
    <subcellularLocation>
        <location evidence="1">Cytoplasm</location>
        <location evidence="1">Cytoskeleton</location>
        <location evidence="1">Microtubule organizing center</location>
        <location evidence="1">Centrosome</location>
        <location evidence="1">Centriole</location>
    </subcellularLocation>
    <subcellularLocation>
        <location evidence="2">Nucleus</location>
    </subcellularLocation>
</comment>
<dbReference type="SUPFAM" id="SSF55307">
    <property type="entry name" value="Tubulin C-terminal domain-like"/>
    <property type="match status" value="1"/>
</dbReference>
<dbReference type="InterPro" id="IPR008280">
    <property type="entry name" value="Tub_FtsZ_C"/>
</dbReference>
<evidence type="ECO:0000256" key="7">
    <source>
        <dbReference type="ARBA" id="ARBA00022741"/>
    </source>
</evidence>
<proteinExistence type="inferred from homology"/>
<dbReference type="InterPro" id="IPR002967">
    <property type="entry name" value="Delta_tubulin"/>
</dbReference>
<dbReference type="PRINTS" id="PR01224">
    <property type="entry name" value="DELTATUBULIN"/>
</dbReference>
<dbReference type="GO" id="GO:0005200">
    <property type="term" value="F:structural constituent of cytoskeleton"/>
    <property type="evidence" value="ECO:0007669"/>
    <property type="project" value="InterPro"/>
</dbReference>